<accession>A0A538UAX3</accession>
<feature type="transmembrane region" description="Helical" evidence="1">
    <location>
        <begin position="25"/>
        <end position="46"/>
    </location>
</feature>
<dbReference type="Pfam" id="PF04977">
    <property type="entry name" value="DivIC"/>
    <property type="match status" value="1"/>
</dbReference>
<gene>
    <name evidence="2" type="ORF">E6K80_01330</name>
</gene>
<organism evidence="2 3">
    <name type="scientific">Eiseniibacteriota bacterium</name>
    <dbReference type="NCBI Taxonomy" id="2212470"/>
    <lineage>
        <taxon>Bacteria</taxon>
        <taxon>Candidatus Eiseniibacteriota</taxon>
    </lineage>
</organism>
<keyword evidence="1" id="KW-0812">Transmembrane</keyword>
<evidence type="ECO:0000256" key="1">
    <source>
        <dbReference type="SAM" id="Phobius"/>
    </source>
</evidence>
<keyword evidence="1" id="KW-1133">Transmembrane helix</keyword>
<evidence type="ECO:0000313" key="3">
    <source>
        <dbReference type="Proteomes" id="UP000319836"/>
    </source>
</evidence>
<keyword evidence="1" id="KW-0472">Membrane</keyword>
<dbReference type="EMBL" id="VBPA01000028">
    <property type="protein sequence ID" value="TMQ72997.1"/>
    <property type="molecule type" value="Genomic_DNA"/>
</dbReference>
<proteinExistence type="predicted"/>
<name>A0A538UAX3_UNCEI</name>
<protein>
    <submittedName>
        <fullName evidence="2">Septum formation initiator family protein</fullName>
    </submittedName>
</protein>
<evidence type="ECO:0000313" key="2">
    <source>
        <dbReference type="EMBL" id="TMQ72997.1"/>
    </source>
</evidence>
<dbReference type="AlphaFoldDB" id="A0A538UAX3"/>
<reference evidence="2 3" key="1">
    <citation type="journal article" date="2019" name="Nat. Microbiol.">
        <title>Mediterranean grassland soil C-N compound turnover is dependent on rainfall and depth, and is mediated by genomically divergent microorganisms.</title>
        <authorList>
            <person name="Diamond S."/>
            <person name="Andeer P.F."/>
            <person name="Li Z."/>
            <person name="Crits-Christoph A."/>
            <person name="Burstein D."/>
            <person name="Anantharaman K."/>
            <person name="Lane K.R."/>
            <person name="Thomas B.C."/>
            <person name="Pan C."/>
            <person name="Northen T.R."/>
            <person name="Banfield J.F."/>
        </authorList>
    </citation>
    <scope>NUCLEOTIDE SEQUENCE [LARGE SCALE GENOMIC DNA]</scope>
    <source>
        <strain evidence="2">WS_10</strain>
    </source>
</reference>
<sequence>MAAQDERPERTRTCATSASGSSVIWVWPLLGLWLVYVGALGEHSWFRIWRLSRESGRIQKELAATRTQLDRLEHQLKDPDARRQLGEKVLRERNGFAGQGELIYRIPAPDSLQD</sequence>
<comment type="caution">
    <text evidence="2">The sequence shown here is derived from an EMBL/GenBank/DDBJ whole genome shotgun (WGS) entry which is preliminary data.</text>
</comment>
<dbReference type="InterPro" id="IPR007060">
    <property type="entry name" value="FtsL/DivIC"/>
</dbReference>
<dbReference type="Proteomes" id="UP000319836">
    <property type="component" value="Unassembled WGS sequence"/>
</dbReference>